<evidence type="ECO:0000313" key="1">
    <source>
        <dbReference type="EMBL" id="KAG6011312.1"/>
    </source>
</evidence>
<dbReference type="InterPro" id="IPR043519">
    <property type="entry name" value="NT_sf"/>
</dbReference>
<dbReference type="Proteomes" id="UP000748025">
    <property type="component" value="Unassembled WGS sequence"/>
</dbReference>
<dbReference type="OrthoDB" id="3259529at2759"/>
<sequence>MIITRLNDAAIALHRVLSREQIAFGIFGGYAVATFGGPRESKDVDCIASVSRDQVIQLLNGKDGFQLIPQTRQDYVAFFWSDPTERGNKVVLVEIFCEKFPGSQFALDNVPRSTVAVNGCFFGKGDSCFLDPFYVFKGKLRAAAARDKFHDTADMRVLVDKFPTALKSRAHELNLESVGLSLKRYPELHLLYQRLGVDIEKAEQAAKDLDPENLPVIAPGDVQRGLLE</sequence>
<reference evidence="1" key="1">
    <citation type="journal article" date="2020" name="bioRxiv">
        <title>Whole genome comparisons of ergot fungi reveals the divergence and evolution of species within the genus Claviceps are the result of varying mechanisms driving genome evolution and host range expansion.</title>
        <authorList>
            <person name="Wyka S.A."/>
            <person name="Mondo S.J."/>
            <person name="Liu M."/>
            <person name="Dettman J."/>
            <person name="Nalam V."/>
            <person name="Broders K.D."/>
        </authorList>
    </citation>
    <scope>NUCLEOTIDE SEQUENCE</scope>
    <source>
        <strain evidence="1">CCC 602</strain>
    </source>
</reference>
<comment type="caution">
    <text evidence="1">The sequence shown here is derived from an EMBL/GenBank/DDBJ whole genome shotgun (WGS) entry which is preliminary data.</text>
</comment>
<dbReference type="EMBL" id="SRPW01000902">
    <property type="protein sequence ID" value="KAG6011312.1"/>
    <property type="molecule type" value="Genomic_DNA"/>
</dbReference>
<name>A0A9P7NAZ4_9HYPO</name>
<organism evidence="1 2">
    <name type="scientific">Claviceps pusilla</name>
    <dbReference type="NCBI Taxonomy" id="123648"/>
    <lineage>
        <taxon>Eukaryota</taxon>
        <taxon>Fungi</taxon>
        <taxon>Dikarya</taxon>
        <taxon>Ascomycota</taxon>
        <taxon>Pezizomycotina</taxon>
        <taxon>Sordariomycetes</taxon>
        <taxon>Hypocreomycetidae</taxon>
        <taxon>Hypocreales</taxon>
        <taxon>Clavicipitaceae</taxon>
        <taxon>Claviceps</taxon>
    </lineage>
</organism>
<proteinExistence type="predicted"/>
<gene>
    <name evidence="1" type="ORF">E4U43_008399</name>
</gene>
<dbReference type="AlphaFoldDB" id="A0A9P7NAZ4"/>
<protein>
    <submittedName>
        <fullName evidence="1">Uncharacterized protein</fullName>
    </submittedName>
</protein>
<keyword evidence="2" id="KW-1185">Reference proteome</keyword>
<accession>A0A9P7NAZ4</accession>
<dbReference type="SUPFAM" id="SSF81301">
    <property type="entry name" value="Nucleotidyltransferase"/>
    <property type="match status" value="1"/>
</dbReference>
<evidence type="ECO:0000313" key="2">
    <source>
        <dbReference type="Proteomes" id="UP000748025"/>
    </source>
</evidence>